<dbReference type="GO" id="GO:0016301">
    <property type="term" value="F:kinase activity"/>
    <property type="evidence" value="ECO:0007669"/>
    <property type="project" value="UniProtKB-KW"/>
</dbReference>
<dbReference type="RefSeq" id="WP_080917865.1">
    <property type="nucleotide sequence ID" value="NZ_MDET01000001.1"/>
</dbReference>
<name>A0A1V8RWN1_9HYPH</name>
<gene>
    <name evidence="1" type="ORF">BFN67_01830</name>
</gene>
<dbReference type="InterPro" id="IPR006748">
    <property type="entry name" value="NH2Glyco/OHUrea_AB-resist_kin"/>
</dbReference>
<keyword evidence="2" id="KW-1185">Reference proteome</keyword>
<dbReference type="GO" id="GO:0016773">
    <property type="term" value="F:phosphotransferase activity, alcohol group as acceptor"/>
    <property type="evidence" value="ECO:0007669"/>
    <property type="project" value="InterPro"/>
</dbReference>
<proteinExistence type="predicted"/>
<dbReference type="OrthoDB" id="3638028at2"/>
<comment type="caution">
    <text evidence="1">The sequence shown here is derived from an EMBL/GenBank/DDBJ whole genome shotgun (WGS) entry which is preliminary data.</text>
</comment>
<dbReference type="SUPFAM" id="SSF56112">
    <property type="entry name" value="Protein kinase-like (PK-like)"/>
    <property type="match status" value="1"/>
</dbReference>
<sequence>MTAASSFPASWNADNAILIAETFSSRIFKVRLADSTPAIVKALKPFDDAEDELRGAHLLAWRDGVGAVRILAQHGRNMLLEYAGETMLTHVLQGEGDNAASEIAAEVMAKLHSASSQPVPPDLQPLRERFRDLFAKAQADDRADRKSLYGEAASLAKRLLSNQDDIRPLHGDLHHENIMHGRRGWLAIDPKGVLGDPCFDAANMLYNPLDRDDLCLDPTRIADMTKIFSRRLGLDPRRLLDFAFCYGCLSAAWHASDGNDTDENRELAVAAAISRVRALNF</sequence>
<evidence type="ECO:0000313" key="1">
    <source>
        <dbReference type="EMBL" id="OQM77601.1"/>
    </source>
</evidence>
<dbReference type="STRING" id="1873176.BFN67_01830"/>
<dbReference type="InterPro" id="IPR011009">
    <property type="entry name" value="Kinase-like_dom_sf"/>
</dbReference>
<dbReference type="Gene3D" id="3.90.1200.10">
    <property type="match status" value="1"/>
</dbReference>
<dbReference type="AlphaFoldDB" id="A0A1V8RWN1"/>
<evidence type="ECO:0000313" key="2">
    <source>
        <dbReference type="Proteomes" id="UP000191905"/>
    </source>
</evidence>
<keyword evidence="1" id="KW-0808">Transferase</keyword>
<reference evidence="1 2" key="1">
    <citation type="journal article" date="2016" name="Int. J. Syst. Evol. Microbiol.">
        <title>Pseudaminobacter manganicus sp. nov., isolated from sludge of a manganese mine.</title>
        <authorList>
            <person name="Li J."/>
            <person name="Huang J."/>
            <person name="Liao S."/>
            <person name="Wang G."/>
        </authorList>
    </citation>
    <scope>NUCLEOTIDE SEQUENCE [LARGE SCALE GENOMIC DNA]</scope>
    <source>
        <strain evidence="1 2">JH-7</strain>
    </source>
</reference>
<dbReference type="EMBL" id="MDET01000001">
    <property type="protein sequence ID" value="OQM77601.1"/>
    <property type="molecule type" value="Genomic_DNA"/>
</dbReference>
<organism evidence="1 2">
    <name type="scientific">Manganibacter manganicus</name>
    <dbReference type="NCBI Taxonomy" id="1873176"/>
    <lineage>
        <taxon>Bacteria</taxon>
        <taxon>Pseudomonadati</taxon>
        <taxon>Pseudomonadota</taxon>
        <taxon>Alphaproteobacteria</taxon>
        <taxon>Hyphomicrobiales</taxon>
        <taxon>Phyllobacteriaceae</taxon>
        <taxon>Manganibacter</taxon>
    </lineage>
</organism>
<keyword evidence="1" id="KW-0418">Kinase</keyword>
<protein>
    <submittedName>
        <fullName evidence="1">3'-kinase</fullName>
    </submittedName>
</protein>
<accession>A0A1V8RWN1</accession>
<dbReference type="Proteomes" id="UP000191905">
    <property type="component" value="Unassembled WGS sequence"/>
</dbReference>
<dbReference type="GO" id="GO:0019748">
    <property type="term" value="P:secondary metabolic process"/>
    <property type="evidence" value="ECO:0007669"/>
    <property type="project" value="InterPro"/>
</dbReference>
<dbReference type="Pfam" id="PF04655">
    <property type="entry name" value="APH_6_hur"/>
    <property type="match status" value="1"/>
</dbReference>